<organism evidence="2 3">
    <name type="scientific">Photorhabdus luminescens</name>
    <name type="common">Xenorhabdus luminescens</name>
    <dbReference type="NCBI Taxonomy" id="29488"/>
    <lineage>
        <taxon>Bacteria</taxon>
        <taxon>Pseudomonadati</taxon>
        <taxon>Pseudomonadota</taxon>
        <taxon>Gammaproteobacteria</taxon>
        <taxon>Enterobacterales</taxon>
        <taxon>Morganellaceae</taxon>
        <taxon>Photorhabdus</taxon>
    </lineage>
</organism>
<protein>
    <recommendedName>
        <fullName evidence="4">Nucleotidyltransferase</fullName>
    </recommendedName>
</protein>
<evidence type="ECO:0008006" key="4">
    <source>
        <dbReference type="Google" id="ProtNLM"/>
    </source>
</evidence>
<proteinExistence type="predicted"/>
<dbReference type="GeneID" id="45654727"/>
<dbReference type="Proteomes" id="UP000183223">
    <property type="component" value="Unassembled WGS sequence"/>
</dbReference>
<accession>A0A1G5PRC2</accession>
<evidence type="ECO:0000313" key="2">
    <source>
        <dbReference type="EMBL" id="SCZ51710.1"/>
    </source>
</evidence>
<dbReference type="RefSeq" id="WP_244161494.1">
    <property type="nucleotide sequence ID" value="NZ_CAWQXX010000035.1"/>
</dbReference>
<feature type="chain" id="PRO_5010201345" description="Nucleotidyltransferase" evidence="1">
    <location>
        <begin position="23"/>
        <end position="347"/>
    </location>
</feature>
<keyword evidence="3" id="KW-1185">Reference proteome</keyword>
<gene>
    <name evidence="2" type="ORF">SAMN02982990_00197</name>
</gene>
<evidence type="ECO:0000313" key="3">
    <source>
        <dbReference type="Proteomes" id="UP000183223"/>
    </source>
</evidence>
<dbReference type="EMBL" id="FMWJ01000001">
    <property type="protein sequence ID" value="SCZ51710.1"/>
    <property type="molecule type" value="Genomic_DNA"/>
</dbReference>
<feature type="signal peptide" evidence="1">
    <location>
        <begin position="1"/>
        <end position="22"/>
    </location>
</feature>
<evidence type="ECO:0000256" key="1">
    <source>
        <dbReference type="SAM" id="SignalP"/>
    </source>
</evidence>
<dbReference type="AlphaFoldDB" id="A0A1G5PRC2"/>
<name>A0A1G5PRC2_PHOLU</name>
<keyword evidence="1" id="KW-0732">Signal</keyword>
<sequence length="347" mass="39451">MNNKFLSLLPVTLFFFSSFSIGAIQETRMINFENKISLPKSTEEQLYKLGNELYSASVDKLYSAKYWGKYGTFSKVGIEVQGSLAYGMALAGPSDLDIAFVYKYNNGDSMDKLSPVKLKDDAVNVFKEVFGNKYNYTIKIPVVNLSNSTEDIDIAFFNVLNKSVPLCSIDKRCSELNYGKDADTSEWYRSERLSLYSELDNIFSKSTPKREIINRSGKILKVWREKIFSDQEVKIPSIALVTMIYDFSKDKGATYNYNKSTDTLRDVTSYSIIKYFKNDKCEGAPNAKIDLPVYQKDQNLLSKLNLSQRINTCLKLVEFNKALIRATSAQVSEAESVKILEPFIGRF</sequence>
<reference evidence="3" key="1">
    <citation type="submission" date="2016-10" db="EMBL/GenBank/DDBJ databases">
        <authorList>
            <person name="Varghese N."/>
            <person name="Submissions S."/>
        </authorList>
    </citation>
    <scope>NUCLEOTIDE SEQUENCE [LARGE SCALE GENOMIC DNA]</scope>
    <source>
        <strain evidence="3">ATCC 29999</strain>
    </source>
</reference>